<dbReference type="EMBL" id="WNZZ01000016">
    <property type="protein sequence ID" value="MUG24554.1"/>
    <property type="molecule type" value="Genomic_DNA"/>
</dbReference>
<dbReference type="RefSeq" id="WP_036623287.1">
    <property type="nucleotide sequence ID" value="NZ_BGML01000003.1"/>
</dbReference>
<evidence type="ECO:0000256" key="3">
    <source>
        <dbReference type="ARBA" id="ARBA00023163"/>
    </source>
</evidence>
<dbReference type="EMBL" id="JMQA01000029">
    <property type="protein sequence ID" value="KFN08348.1"/>
    <property type="molecule type" value="Genomic_DNA"/>
</dbReference>
<dbReference type="Proteomes" id="UP000029278">
    <property type="component" value="Unassembled WGS sequence"/>
</dbReference>
<dbReference type="GO" id="GO:0003700">
    <property type="term" value="F:DNA-binding transcription factor activity"/>
    <property type="evidence" value="ECO:0007669"/>
    <property type="project" value="InterPro"/>
</dbReference>
<evidence type="ECO:0000313" key="5">
    <source>
        <dbReference type="EMBL" id="KFN08348.1"/>
    </source>
</evidence>
<evidence type="ECO:0000256" key="1">
    <source>
        <dbReference type="ARBA" id="ARBA00023015"/>
    </source>
</evidence>
<dbReference type="SUPFAM" id="SSF51182">
    <property type="entry name" value="RmlC-like cupins"/>
    <property type="match status" value="1"/>
</dbReference>
<reference evidence="5 7" key="1">
    <citation type="submission" date="2014-04" db="EMBL/GenBank/DDBJ databases">
        <authorList>
            <person name="Bishop-Lilly K.A."/>
            <person name="Broomall S.M."/>
            <person name="Chain P.S."/>
            <person name="Chertkov O."/>
            <person name="Coyne S.R."/>
            <person name="Daligault H.E."/>
            <person name="Davenport K.W."/>
            <person name="Erkkila T."/>
            <person name="Frey K.G."/>
            <person name="Gibbons H.S."/>
            <person name="Gu W."/>
            <person name="Jaissle J."/>
            <person name="Johnson S.L."/>
            <person name="Koroleva G.I."/>
            <person name="Ladner J.T."/>
            <person name="Lo C.-C."/>
            <person name="Minogue T.D."/>
            <person name="Munk C."/>
            <person name="Palacios G.F."/>
            <person name="Redden C.L."/>
            <person name="Rosenzweig C.N."/>
            <person name="Scholz M.B."/>
            <person name="Teshima H."/>
            <person name="Xu Y."/>
        </authorList>
    </citation>
    <scope>NUCLEOTIDE SEQUENCE [LARGE SCALE GENOMIC DNA]</scope>
    <source>
        <strain evidence="5 7">8244</strain>
    </source>
</reference>
<dbReference type="InterPro" id="IPR018060">
    <property type="entry name" value="HTH_AraC"/>
</dbReference>
<dbReference type="GeneID" id="77007457"/>
<evidence type="ECO:0000256" key="2">
    <source>
        <dbReference type="ARBA" id="ARBA00023125"/>
    </source>
</evidence>
<dbReference type="GO" id="GO:0043565">
    <property type="term" value="F:sequence-specific DNA binding"/>
    <property type="evidence" value="ECO:0007669"/>
    <property type="project" value="InterPro"/>
</dbReference>
<dbReference type="Gene3D" id="1.10.10.60">
    <property type="entry name" value="Homeodomain-like"/>
    <property type="match status" value="2"/>
</dbReference>
<evidence type="ECO:0000313" key="6">
    <source>
        <dbReference type="EMBL" id="MUG24554.1"/>
    </source>
</evidence>
<comment type="caution">
    <text evidence="5">The sequence shown here is derived from an EMBL/GenBank/DDBJ whole genome shotgun (WGS) entry which is preliminary data.</text>
</comment>
<dbReference type="Pfam" id="PF02311">
    <property type="entry name" value="AraC_binding"/>
    <property type="match status" value="1"/>
</dbReference>
<dbReference type="PROSITE" id="PS01124">
    <property type="entry name" value="HTH_ARAC_FAMILY_2"/>
    <property type="match status" value="1"/>
</dbReference>
<dbReference type="Pfam" id="PF12833">
    <property type="entry name" value="HTH_18"/>
    <property type="match status" value="1"/>
</dbReference>
<evidence type="ECO:0000313" key="7">
    <source>
        <dbReference type="Proteomes" id="UP000029278"/>
    </source>
</evidence>
<dbReference type="InterPro" id="IPR003313">
    <property type="entry name" value="AraC-bd"/>
</dbReference>
<dbReference type="PANTHER" id="PTHR43280:SF28">
    <property type="entry name" value="HTH-TYPE TRANSCRIPTIONAL ACTIVATOR RHAS"/>
    <property type="match status" value="1"/>
</dbReference>
<dbReference type="InterPro" id="IPR014710">
    <property type="entry name" value="RmlC-like_jellyroll"/>
</dbReference>
<keyword evidence="3" id="KW-0804">Transcription</keyword>
<keyword evidence="2" id="KW-0238">DNA-binding</keyword>
<organism evidence="5 7">
    <name type="scientific">Paenibacillus macerans</name>
    <name type="common">Bacillus macerans</name>
    <dbReference type="NCBI Taxonomy" id="44252"/>
    <lineage>
        <taxon>Bacteria</taxon>
        <taxon>Bacillati</taxon>
        <taxon>Bacillota</taxon>
        <taxon>Bacilli</taxon>
        <taxon>Bacillales</taxon>
        <taxon>Paenibacillaceae</taxon>
        <taxon>Paenibacillus</taxon>
    </lineage>
</organism>
<protein>
    <submittedName>
        <fullName evidence="5">Cupin domain protein</fullName>
    </submittedName>
    <submittedName>
        <fullName evidence="6">Helix-turn-helix domain-containing protein</fullName>
    </submittedName>
</protein>
<dbReference type="InterPro" id="IPR018062">
    <property type="entry name" value="HTH_AraC-typ_CS"/>
</dbReference>
<dbReference type="OrthoDB" id="9799319at2"/>
<evidence type="ECO:0000313" key="8">
    <source>
        <dbReference type="Proteomes" id="UP000442469"/>
    </source>
</evidence>
<keyword evidence="1" id="KW-0805">Transcription regulation</keyword>
<dbReference type="HOGENOM" id="CLU_000445_88_3_9"/>
<dbReference type="Gene3D" id="2.60.120.10">
    <property type="entry name" value="Jelly Rolls"/>
    <property type="match status" value="1"/>
</dbReference>
<dbReference type="InterPro" id="IPR011051">
    <property type="entry name" value="RmlC_Cupin_sf"/>
</dbReference>
<keyword evidence="7" id="KW-1185">Reference proteome</keyword>
<dbReference type="PATRIC" id="fig|44252.3.peg.3166"/>
<dbReference type="PANTHER" id="PTHR43280">
    <property type="entry name" value="ARAC-FAMILY TRANSCRIPTIONAL REGULATOR"/>
    <property type="match status" value="1"/>
</dbReference>
<sequence>MSYYLEFPEFEDSIPFRAFLNDGMTIVYPHWHKEIEIIYSRKGKVNIGINEDIVQLEEGEIFFFPSGEAHYFLASPDSERYVFQFNLKLFDEKILRTSEDSLLSLFESGERHSRNWPKTLARKATELLVHLYGIEQSKPAGMNYLTLGYLYQLIGEFYLYLPRRKERKAPTKRSAIQHKETLDLLNQVFEYVEDRYREVIALEDVAKFVGFSPYYFTRFFKTNTGQTFMQFLTEYRINQAKFILANEKIPMVEVAEKAGFASVKTFHHVFKEAVGQSPLQYRKNLNNH</sequence>
<name>A0A090ZD39_PAEMA</name>
<feature type="domain" description="HTH araC/xylS-type" evidence="4">
    <location>
        <begin position="186"/>
        <end position="284"/>
    </location>
</feature>
<dbReference type="InterPro" id="IPR009057">
    <property type="entry name" value="Homeodomain-like_sf"/>
</dbReference>
<dbReference type="SMART" id="SM00342">
    <property type="entry name" value="HTH_ARAC"/>
    <property type="match status" value="1"/>
</dbReference>
<dbReference type="Proteomes" id="UP000442469">
    <property type="component" value="Unassembled WGS sequence"/>
</dbReference>
<accession>A0A090ZD39</accession>
<dbReference type="SUPFAM" id="SSF46689">
    <property type="entry name" value="Homeodomain-like"/>
    <property type="match status" value="2"/>
</dbReference>
<dbReference type="PROSITE" id="PS00041">
    <property type="entry name" value="HTH_ARAC_FAMILY_1"/>
    <property type="match status" value="1"/>
</dbReference>
<evidence type="ECO:0000259" key="4">
    <source>
        <dbReference type="PROSITE" id="PS01124"/>
    </source>
</evidence>
<reference evidence="6 8" key="2">
    <citation type="submission" date="2019-11" db="EMBL/GenBank/DDBJ databases">
        <title>Draft genome sequences of five Paenibacillus species of dairy origin.</title>
        <authorList>
            <person name="Olajide A.M."/>
            <person name="Chen S."/>
            <person name="Lapointe G."/>
        </authorList>
    </citation>
    <scope>NUCLEOTIDE SEQUENCE [LARGE SCALE GENOMIC DNA]</scope>
    <source>
        <strain evidence="6 8">3CT49</strain>
    </source>
</reference>
<gene>
    <name evidence="5" type="ORF">DJ90_1543</name>
    <name evidence="6" type="ORF">GNQ08_19460</name>
</gene>
<dbReference type="AlphaFoldDB" id="A0A090ZD39"/>
<proteinExistence type="predicted"/>
<dbReference type="STRING" id="44252.DJ90_1543"/>